<accession>A0A162EDB5</accession>
<evidence type="ECO:0000313" key="2">
    <source>
        <dbReference type="Proteomes" id="UP000076858"/>
    </source>
</evidence>
<dbReference type="AlphaFoldDB" id="A0A162EDB5"/>
<gene>
    <name evidence="1" type="ORF">APZ42_026452</name>
</gene>
<organism evidence="1 2">
    <name type="scientific">Daphnia magna</name>
    <dbReference type="NCBI Taxonomy" id="35525"/>
    <lineage>
        <taxon>Eukaryota</taxon>
        <taxon>Metazoa</taxon>
        <taxon>Ecdysozoa</taxon>
        <taxon>Arthropoda</taxon>
        <taxon>Crustacea</taxon>
        <taxon>Branchiopoda</taxon>
        <taxon>Diplostraca</taxon>
        <taxon>Cladocera</taxon>
        <taxon>Anomopoda</taxon>
        <taxon>Daphniidae</taxon>
        <taxon>Daphnia</taxon>
    </lineage>
</organism>
<dbReference type="Proteomes" id="UP000076858">
    <property type="component" value="Unassembled WGS sequence"/>
</dbReference>
<dbReference type="EMBL" id="LRGB01002076">
    <property type="protein sequence ID" value="KZS09350.1"/>
    <property type="molecule type" value="Genomic_DNA"/>
</dbReference>
<name>A0A162EDB5_9CRUS</name>
<proteinExistence type="predicted"/>
<protein>
    <submittedName>
        <fullName evidence="1">Uncharacterized protein</fullName>
    </submittedName>
</protein>
<comment type="caution">
    <text evidence="1">The sequence shown here is derived from an EMBL/GenBank/DDBJ whole genome shotgun (WGS) entry which is preliminary data.</text>
</comment>
<keyword evidence="2" id="KW-1185">Reference proteome</keyword>
<evidence type="ECO:0000313" key="1">
    <source>
        <dbReference type="EMBL" id="KZS09350.1"/>
    </source>
</evidence>
<sequence length="94" mass="10938">MVSWVFIHFVALPRGYMLKKRERDLSWATDIKSQRGRVPSANNSRNVKNFLRSCWVLVDLPAAKHLYNVLKTEDSFGEEVNKFIKFPLPCTVLI</sequence>
<reference evidence="1 2" key="1">
    <citation type="submission" date="2016-03" db="EMBL/GenBank/DDBJ databases">
        <title>EvidentialGene: Evidence-directed Construction of Genes on Genomes.</title>
        <authorList>
            <person name="Gilbert D.G."/>
            <person name="Choi J.-H."/>
            <person name="Mockaitis K."/>
            <person name="Colbourne J."/>
            <person name="Pfrender M."/>
        </authorList>
    </citation>
    <scope>NUCLEOTIDE SEQUENCE [LARGE SCALE GENOMIC DNA]</scope>
    <source>
        <strain evidence="1 2">Xinb3</strain>
        <tissue evidence="1">Complete organism</tissue>
    </source>
</reference>